<reference evidence="3" key="1">
    <citation type="submission" date="2015-09" db="EMBL/GenBank/DDBJ databases">
        <authorList>
            <consortium name="Pathogen Informatics"/>
        </authorList>
    </citation>
    <scope>NUCLEOTIDE SEQUENCE [LARGE SCALE GENOMIC DNA]</scope>
    <source>
        <strain evidence="3">Lake Konstanz</strain>
    </source>
</reference>
<sequence>MRNFDHVGDIVALRDFSMPNYWAWYHADDIPKVLRSLGRVDLYPLLILTIYQACAASWLVGAAMVWVAMFLVIRTVSFHSWWNWIWVLGAVAMTADLVEDLMLIIILINFPVTVYPTLNAWTAWSSFIKFLFWGLLFVFDGVFGCLWLTGRSVLGVAVRI</sequence>
<proteinExistence type="predicted"/>
<keyword evidence="1 2" id="KW-0812">Transmembrane</keyword>
<keyword evidence="1" id="KW-1133">Transmembrane helix</keyword>
<gene>
    <name evidence="2" type="ORF">BSAL_14400</name>
</gene>
<accession>A0A0S4JDY9</accession>
<dbReference type="Proteomes" id="UP000051952">
    <property type="component" value="Unassembled WGS sequence"/>
</dbReference>
<name>A0A0S4JDY9_BODSA</name>
<protein>
    <submittedName>
        <fullName evidence="2">Transmembrane protein, putative</fullName>
    </submittedName>
</protein>
<evidence type="ECO:0000313" key="3">
    <source>
        <dbReference type="Proteomes" id="UP000051952"/>
    </source>
</evidence>
<evidence type="ECO:0000256" key="1">
    <source>
        <dbReference type="SAM" id="Phobius"/>
    </source>
</evidence>
<keyword evidence="1" id="KW-0472">Membrane</keyword>
<dbReference type="AlphaFoldDB" id="A0A0S4JDY9"/>
<keyword evidence="3" id="KW-1185">Reference proteome</keyword>
<evidence type="ECO:0000313" key="2">
    <source>
        <dbReference type="EMBL" id="CUG88251.1"/>
    </source>
</evidence>
<feature type="transmembrane region" description="Helical" evidence="1">
    <location>
        <begin position="130"/>
        <end position="150"/>
    </location>
</feature>
<organism evidence="2 3">
    <name type="scientific">Bodo saltans</name>
    <name type="common">Flagellated protozoan</name>
    <dbReference type="NCBI Taxonomy" id="75058"/>
    <lineage>
        <taxon>Eukaryota</taxon>
        <taxon>Discoba</taxon>
        <taxon>Euglenozoa</taxon>
        <taxon>Kinetoplastea</taxon>
        <taxon>Metakinetoplastina</taxon>
        <taxon>Eubodonida</taxon>
        <taxon>Bodonidae</taxon>
        <taxon>Bodo</taxon>
    </lineage>
</organism>
<dbReference type="EMBL" id="CYKH01001627">
    <property type="protein sequence ID" value="CUG88251.1"/>
    <property type="molecule type" value="Genomic_DNA"/>
</dbReference>
<feature type="transmembrane region" description="Helical" evidence="1">
    <location>
        <begin position="42"/>
        <end position="72"/>
    </location>
</feature>
<dbReference type="VEuPathDB" id="TriTrypDB:BSAL_14400"/>